<dbReference type="InterPro" id="IPR052895">
    <property type="entry name" value="HetReg/Transcr_Mod"/>
</dbReference>
<dbReference type="Pfam" id="PF06985">
    <property type="entry name" value="HET"/>
    <property type="match status" value="1"/>
</dbReference>
<dbReference type="PANTHER" id="PTHR24148">
    <property type="entry name" value="ANKYRIN REPEAT DOMAIN-CONTAINING PROTEIN 39 HOMOLOG-RELATED"/>
    <property type="match status" value="1"/>
</dbReference>
<dbReference type="InterPro" id="IPR010730">
    <property type="entry name" value="HET"/>
</dbReference>
<feature type="domain" description="Heterokaryon incompatibility" evidence="1">
    <location>
        <begin position="20"/>
        <end position="192"/>
    </location>
</feature>
<name>A0A8H3G4E0_9LECA</name>
<reference evidence="2" key="1">
    <citation type="submission" date="2021-03" db="EMBL/GenBank/DDBJ databases">
        <authorList>
            <person name="Tagirdzhanova G."/>
        </authorList>
    </citation>
    <scope>NUCLEOTIDE SEQUENCE</scope>
</reference>
<evidence type="ECO:0000313" key="2">
    <source>
        <dbReference type="EMBL" id="CAF9936537.1"/>
    </source>
</evidence>
<organism evidence="2 3">
    <name type="scientific">Imshaugia aleurites</name>
    <dbReference type="NCBI Taxonomy" id="172621"/>
    <lineage>
        <taxon>Eukaryota</taxon>
        <taxon>Fungi</taxon>
        <taxon>Dikarya</taxon>
        <taxon>Ascomycota</taxon>
        <taxon>Pezizomycotina</taxon>
        <taxon>Lecanoromycetes</taxon>
        <taxon>OSLEUM clade</taxon>
        <taxon>Lecanoromycetidae</taxon>
        <taxon>Lecanorales</taxon>
        <taxon>Lecanorineae</taxon>
        <taxon>Parmeliaceae</taxon>
        <taxon>Imshaugia</taxon>
    </lineage>
</organism>
<keyword evidence="3" id="KW-1185">Reference proteome</keyword>
<dbReference type="AlphaFoldDB" id="A0A8H3G4E0"/>
<dbReference type="PANTHER" id="PTHR24148:SF64">
    <property type="entry name" value="HETEROKARYON INCOMPATIBILITY DOMAIN-CONTAINING PROTEIN"/>
    <property type="match status" value="1"/>
</dbReference>
<evidence type="ECO:0000259" key="1">
    <source>
        <dbReference type="Pfam" id="PF06985"/>
    </source>
</evidence>
<dbReference type="Proteomes" id="UP000664534">
    <property type="component" value="Unassembled WGS sequence"/>
</dbReference>
<accession>A0A8H3G4E0</accession>
<dbReference type="OrthoDB" id="2157530at2759"/>
<evidence type="ECO:0000313" key="3">
    <source>
        <dbReference type="Proteomes" id="UP000664534"/>
    </source>
</evidence>
<sequence>MTSYVREEPDTYNGVSAPQYNVLSYTWGNFLDPTEIAISVNGVDWPIPAIRKGHFTADTFKTAIARAASGVRYRCDWLWVDIACIPQKHENETEMARDLRGQEIGRQVDIFRRAQEAFAWLSHMKTSELCGSQPFINIEDFLDYANQGVSIRGAEDANSYLNMCENKFRLFETWMSKFLSHPWLSSLWTLQEMILRQDAWVLFDDGLFVLYHGDKVTPWTFSQIKTDVYCLRSISKGRHIEILENAEDVAVSGNFKSHKGCANRMRKRFEKLLEVQILKGLDASKVTIPNTAYSAARHRNATELVDRIFGIVQIYEISCNPDPAGEDETAKLHALEDEFGAKLIAKSSLLSQIFIHSSEEPPRRTWLITQKCIVDNFWESVFLSENIVNELGSLKFLDETRNIQLHGKAWYLDTFFESKDDHLFKSYPGSPEQYLGLMLDYHISKEVLGQVVDYFDGRENMLQAVQRLHKYYGKPSRIALLGSGSEPRLPVVTYVGLVLAPLDNIKGNAEWIRIGLVRWIEIYTTDHSPPHYHLPGYSDFQCVIT</sequence>
<proteinExistence type="predicted"/>
<comment type="caution">
    <text evidence="2">The sequence shown here is derived from an EMBL/GenBank/DDBJ whole genome shotgun (WGS) entry which is preliminary data.</text>
</comment>
<protein>
    <recommendedName>
        <fullName evidence="1">Heterokaryon incompatibility domain-containing protein</fullName>
    </recommendedName>
</protein>
<gene>
    <name evidence="2" type="ORF">IMSHALPRED_010791</name>
</gene>
<dbReference type="EMBL" id="CAJPDT010000092">
    <property type="protein sequence ID" value="CAF9936537.1"/>
    <property type="molecule type" value="Genomic_DNA"/>
</dbReference>